<dbReference type="Proteomes" id="UP001347796">
    <property type="component" value="Unassembled WGS sequence"/>
</dbReference>
<name>A0AAN8JYE8_PATCE</name>
<gene>
    <name evidence="2" type="ORF">SNE40_008219</name>
</gene>
<organism evidence="2 3">
    <name type="scientific">Patella caerulea</name>
    <name type="common">Rayed Mediterranean limpet</name>
    <dbReference type="NCBI Taxonomy" id="87958"/>
    <lineage>
        <taxon>Eukaryota</taxon>
        <taxon>Metazoa</taxon>
        <taxon>Spiralia</taxon>
        <taxon>Lophotrochozoa</taxon>
        <taxon>Mollusca</taxon>
        <taxon>Gastropoda</taxon>
        <taxon>Patellogastropoda</taxon>
        <taxon>Patelloidea</taxon>
        <taxon>Patellidae</taxon>
        <taxon>Patella</taxon>
    </lineage>
</organism>
<evidence type="ECO:0000313" key="2">
    <source>
        <dbReference type="EMBL" id="KAK6186121.1"/>
    </source>
</evidence>
<evidence type="ECO:0000313" key="3">
    <source>
        <dbReference type="Proteomes" id="UP001347796"/>
    </source>
</evidence>
<protein>
    <submittedName>
        <fullName evidence="2">Uncharacterized protein</fullName>
    </submittedName>
</protein>
<accession>A0AAN8JYE8</accession>
<feature type="region of interest" description="Disordered" evidence="1">
    <location>
        <begin position="66"/>
        <end position="88"/>
    </location>
</feature>
<dbReference type="AlphaFoldDB" id="A0AAN8JYE8"/>
<evidence type="ECO:0000256" key="1">
    <source>
        <dbReference type="SAM" id="MobiDB-lite"/>
    </source>
</evidence>
<sequence>MEGSDAGHSCSSSFINAQSEYGCSEFAEQKMSSATQESQAAIVGAESHTVQQILNYLSNGVCCVPEDEESTDDEEKMRHKESSAATISRDTQAVLNSDDGDTLTTEELFRLIMSDHHYLKIDAGSRQMALGNDANLVPNAEDIQKFFLETINLIAFKPIKDVEPGLGQDLNSPNTNLETSKDSTVIPKEVKFGGNSNECKGVKSLVEKESKSTTTLTTGERENRKRARQIWTTECRAVLEKVQQNSLINHVGNLLQKYWRSYLATPQSEINEQAIQTAKELQQTDDVVEMLADKGRYVWQIIEEMPPKTIKLLED</sequence>
<keyword evidence="3" id="KW-1185">Reference proteome</keyword>
<dbReference type="EMBL" id="JAZGQO010000006">
    <property type="protein sequence ID" value="KAK6186121.1"/>
    <property type="molecule type" value="Genomic_DNA"/>
</dbReference>
<reference evidence="2 3" key="1">
    <citation type="submission" date="2024-01" db="EMBL/GenBank/DDBJ databases">
        <title>The genome of the rayed Mediterranean limpet Patella caerulea (Linnaeus, 1758).</title>
        <authorList>
            <person name="Anh-Thu Weber A."/>
            <person name="Halstead-Nussloch G."/>
        </authorList>
    </citation>
    <scope>NUCLEOTIDE SEQUENCE [LARGE SCALE GENOMIC DNA]</scope>
    <source>
        <strain evidence="2">AATW-2023a</strain>
        <tissue evidence="2">Whole specimen</tissue>
    </source>
</reference>
<comment type="caution">
    <text evidence="2">The sequence shown here is derived from an EMBL/GenBank/DDBJ whole genome shotgun (WGS) entry which is preliminary data.</text>
</comment>
<proteinExistence type="predicted"/>